<organism evidence="1 3">
    <name type="scientific">Vigna unguiculata</name>
    <name type="common">Cowpea</name>
    <dbReference type="NCBI Taxonomy" id="3917"/>
    <lineage>
        <taxon>Eukaryota</taxon>
        <taxon>Viridiplantae</taxon>
        <taxon>Streptophyta</taxon>
        <taxon>Embryophyta</taxon>
        <taxon>Tracheophyta</taxon>
        <taxon>Spermatophyta</taxon>
        <taxon>Magnoliopsida</taxon>
        <taxon>eudicotyledons</taxon>
        <taxon>Gunneridae</taxon>
        <taxon>Pentapetalae</taxon>
        <taxon>rosids</taxon>
        <taxon>fabids</taxon>
        <taxon>Fabales</taxon>
        <taxon>Fabaceae</taxon>
        <taxon>Papilionoideae</taxon>
        <taxon>50 kb inversion clade</taxon>
        <taxon>NPAAA clade</taxon>
        <taxon>indigoferoid/millettioid clade</taxon>
        <taxon>Phaseoleae</taxon>
        <taxon>Vigna</taxon>
    </lineage>
</organism>
<dbReference type="Proteomes" id="UP000501690">
    <property type="component" value="Linkage Group LG2"/>
</dbReference>
<name>A0A4D6L5Z5_VIGUN</name>
<keyword evidence="3" id="KW-1185">Reference proteome</keyword>
<evidence type="ECO:0000313" key="3">
    <source>
        <dbReference type="Proteomes" id="UP000501690"/>
    </source>
</evidence>
<evidence type="ECO:0000313" key="2">
    <source>
        <dbReference type="EMBL" id="QCD83898.1"/>
    </source>
</evidence>
<protein>
    <submittedName>
        <fullName evidence="1">Uncharacterized protein</fullName>
    </submittedName>
</protein>
<dbReference type="AlphaFoldDB" id="A0A4D6L5Z5"/>
<reference evidence="1 3" key="1">
    <citation type="submission" date="2019-04" db="EMBL/GenBank/DDBJ databases">
        <title>An improved genome assembly and genetic linkage map for asparagus bean, Vigna unguiculata ssp. sesquipedialis.</title>
        <authorList>
            <person name="Xia Q."/>
            <person name="Zhang R."/>
            <person name="Dong Y."/>
        </authorList>
    </citation>
    <scope>NUCLEOTIDE SEQUENCE [LARGE SCALE GENOMIC DNA]</scope>
    <source>
        <tissue evidence="1">Leaf</tissue>
    </source>
</reference>
<dbReference type="EMBL" id="CP039346">
    <property type="protein sequence ID" value="QCD83896.1"/>
    <property type="molecule type" value="Genomic_DNA"/>
</dbReference>
<evidence type="ECO:0000313" key="1">
    <source>
        <dbReference type="EMBL" id="QCD83896.1"/>
    </source>
</evidence>
<gene>
    <name evidence="1" type="ORF">DEO72_LG2g4244</name>
    <name evidence="2" type="ORF">DEO72_LG2g4247</name>
</gene>
<sequence>MAPGGEWVPLGGLERFRLEVLGWWLTCDDMSGEVHIQLLSRGDTSEVGSYVPCSHLRDATCGEVRGWWITCVGLRAGRSVEQDYERGGYNALGLRSWPRTNDDRVIRYTGADVDTGDAEDAQVTE</sequence>
<accession>A0A4D6L5Z5</accession>
<dbReference type="EMBL" id="CP039346">
    <property type="protein sequence ID" value="QCD83898.1"/>
    <property type="molecule type" value="Genomic_DNA"/>
</dbReference>
<proteinExistence type="predicted"/>